<sequence length="172" mass="19749">MNNYTLQSSQEIDNIESPIHDFNQSNTFAVTTNNFDVVHSYLSNHDNGKTVHNTLETNALIYAKGEFIDTCFEIGDRLKLLLPQLSVTHEFSETTIIDKWTPRTEGLCSFKVIRKIPTVYIMLKVVVSDRRKVSSVPRVTRTWEGQRRKGDKRNGRIGLVLDDTVNINKHNK</sequence>
<comment type="caution">
    <text evidence="1">The sequence shown here is derived from an EMBL/GenBank/DDBJ whole genome shotgun (WGS) entry which is preliminary data.</text>
</comment>
<reference evidence="1 2" key="1">
    <citation type="journal article" date="2023" name="BMC Biol.">
        <title>The compact genome of the sponge Oopsacas minuta (Hexactinellida) is lacking key metazoan core genes.</title>
        <authorList>
            <person name="Santini S."/>
            <person name="Schenkelaars Q."/>
            <person name="Jourda C."/>
            <person name="Duchesne M."/>
            <person name="Belahbib H."/>
            <person name="Rocher C."/>
            <person name="Selva M."/>
            <person name="Riesgo A."/>
            <person name="Vervoort M."/>
            <person name="Leys S.P."/>
            <person name="Kodjabachian L."/>
            <person name="Le Bivic A."/>
            <person name="Borchiellini C."/>
            <person name="Claverie J.M."/>
            <person name="Renard E."/>
        </authorList>
    </citation>
    <scope>NUCLEOTIDE SEQUENCE [LARGE SCALE GENOMIC DNA]</scope>
    <source>
        <strain evidence="1">SPO-2</strain>
    </source>
</reference>
<name>A0AAV7JNH3_9METZ</name>
<dbReference type="AlphaFoldDB" id="A0AAV7JNH3"/>
<protein>
    <submittedName>
        <fullName evidence="1">Uncharacterized protein</fullName>
    </submittedName>
</protein>
<dbReference type="EMBL" id="JAKMXF010000312">
    <property type="protein sequence ID" value="KAI6650339.1"/>
    <property type="molecule type" value="Genomic_DNA"/>
</dbReference>
<proteinExistence type="predicted"/>
<evidence type="ECO:0000313" key="2">
    <source>
        <dbReference type="Proteomes" id="UP001165289"/>
    </source>
</evidence>
<evidence type="ECO:0000313" key="1">
    <source>
        <dbReference type="EMBL" id="KAI6650339.1"/>
    </source>
</evidence>
<gene>
    <name evidence="1" type="ORF">LOD99_6016</name>
</gene>
<organism evidence="1 2">
    <name type="scientific">Oopsacas minuta</name>
    <dbReference type="NCBI Taxonomy" id="111878"/>
    <lineage>
        <taxon>Eukaryota</taxon>
        <taxon>Metazoa</taxon>
        <taxon>Porifera</taxon>
        <taxon>Hexactinellida</taxon>
        <taxon>Hexasterophora</taxon>
        <taxon>Lyssacinosida</taxon>
        <taxon>Leucopsacidae</taxon>
        <taxon>Oopsacas</taxon>
    </lineage>
</organism>
<keyword evidence="2" id="KW-1185">Reference proteome</keyword>
<accession>A0AAV7JNH3</accession>
<dbReference type="Proteomes" id="UP001165289">
    <property type="component" value="Unassembled WGS sequence"/>
</dbReference>